<sequence>LLLDHLSDSALAFDISIHGIPTATDDERFLLTVEPKLGRFLLQEIVGKELKLKKVIDEFLPLTAWTSHTYNTDDGDLLYGLSSFSDKLIAVRSNATKV</sequence>
<gene>
    <name evidence="1" type="ORF">D917_07654</name>
</gene>
<comment type="caution">
    <text evidence="1">The sequence shown here is derived from an EMBL/GenBank/DDBJ whole genome shotgun (WGS) entry which is preliminary data.</text>
</comment>
<evidence type="ECO:0000313" key="2">
    <source>
        <dbReference type="Proteomes" id="UP000243006"/>
    </source>
</evidence>
<evidence type="ECO:0000313" key="1">
    <source>
        <dbReference type="EMBL" id="OUC46531.1"/>
    </source>
</evidence>
<accession>A0A1Y3EN08</accession>
<dbReference type="Proteomes" id="UP000243006">
    <property type="component" value="Unassembled WGS sequence"/>
</dbReference>
<name>A0A1Y3EN08_9BILA</name>
<dbReference type="AlphaFoldDB" id="A0A1Y3EN08"/>
<organism evidence="1 2">
    <name type="scientific">Trichinella nativa</name>
    <dbReference type="NCBI Taxonomy" id="6335"/>
    <lineage>
        <taxon>Eukaryota</taxon>
        <taxon>Metazoa</taxon>
        <taxon>Ecdysozoa</taxon>
        <taxon>Nematoda</taxon>
        <taxon>Enoplea</taxon>
        <taxon>Dorylaimia</taxon>
        <taxon>Trichinellida</taxon>
        <taxon>Trichinellidae</taxon>
        <taxon>Trichinella</taxon>
    </lineage>
</organism>
<reference evidence="1 2" key="1">
    <citation type="submission" date="2015-04" db="EMBL/GenBank/DDBJ databases">
        <title>Draft genome of the roundworm Trichinella nativa.</title>
        <authorList>
            <person name="Mitreva M."/>
        </authorList>
    </citation>
    <scope>NUCLEOTIDE SEQUENCE [LARGE SCALE GENOMIC DNA]</scope>
    <source>
        <strain evidence="1 2">ISS45</strain>
    </source>
</reference>
<feature type="non-terminal residue" evidence="1">
    <location>
        <position position="1"/>
    </location>
</feature>
<protein>
    <submittedName>
        <fullName evidence="1">Uncharacterized protein</fullName>
    </submittedName>
</protein>
<dbReference type="EMBL" id="LVZM01006549">
    <property type="protein sequence ID" value="OUC46531.1"/>
    <property type="molecule type" value="Genomic_DNA"/>
</dbReference>
<proteinExistence type="predicted"/>
<feature type="non-terminal residue" evidence="1">
    <location>
        <position position="98"/>
    </location>
</feature>